<evidence type="ECO:0000256" key="5">
    <source>
        <dbReference type="ARBA" id="ARBA00023212"/>
    </source>
</evidence>
<dbReference type="SMART" id="SM00054">
    <property type="entry name" value="EFh"/>
    <property type="match status" value="4"/>
</dbReference>
<feature type="domain" description="EF-hand" evidence="6">
    <location>
        <begin position="26"/>
        <end position="61"/>
    </location>
</feature>
<evidence type="ECO:0000313" key="7">
    <source>
        <dbReference type="EMBL" id="MES1920744.1"/>
    </source>
</evidence>
<dbReference type="InterPro" id="IPR018247">
    <property type="entry name" value="EF_Hand_1_Ca_BS"/>
</dbReference>
<dbReference type="InterPro" id="IPR011992">
    <property type="entry name" value="EF-hand-dom_pair"/>
</dbReference>
<dbReference type="InterPro" id="IPR050230">
    <property type="entry name" value="CALM/Myosin/TropC-like"/>
</dbReference>
<dbReference type="Gene3D" id="1.10.238.10">
    <property type="entry name" value="EF-hand"/>
    <property type="match status" value="2"/>
</dbReference>
<comment type="subcellular location">
    <subcellularLocation>
        <location evidence="1">Cytoplasm</location>
        <location evidence="1">Cytoskeleton</location>
    </subcellularLocation>
</comment>
<evidence type="ECO:0000256" key="2">
    <source>
        <dbReference type="ARBA" id="ARBA00005253"/>
    </source>
</evidence>
<protein>
    <recommendedName>
        <fullName evidence="6">EF-hand domain-containing protein</fullName>
    </recommendedName>
</protein>
<evidence type="ECO:0000313" key="8">
    <source>
        <dbReference type="Proteomes" id="UP001439008"/>
    </source>
</evidence>
<evidence type="ECO:0000259" key="6">
    <source>
        <dbReference type="PROSITE" id="PS50222"/>
    </source>
</evidence>
<evidence type="ECO:0000256" key="3">
    <source>
        <dbReference type="ARBA" id="ARBA00022737"/>
    </source>
</evidence>
<organism evidence="7 8">
    <name type="scientific">Bonamia ostreae</name>
    <dbReference type="NCBI Taxonomy" id="126728"/>
    <lineage>
        <taxon>Eukaryota</taxon>
        <taxon>Sar</taxon>
        <taxon>Rhizaria</taxon>
        <taxon>Endomyxa</taxon>
        <taxon>Ascetosporea</taxon>
        <taxon>Haplosporida</taxon>
        <taxon>Bonamia</taxon>
    </lineage>
</organism>
<proteinExistence type="inferred from homology"/>
<name>A0ABV2AMR0_9EUKA</name>
<feature type="domain" description="EF-hand" evidence="6">
    <location>
        <begin position="102"/>
        <end position="137"/>
    </location>
</feature>
<keyword evidence="5" id="KW-0963">Cytoplasm</keyword>
<dbReference type="PANTHER" id="PTHR23048:SF59">
    <property type="entry name" value="EF-HAND SUPERFAMILY PROTEIN"/>
    <property type="match status" value="1"/>
</dbReference>
<dbReference type="EMBL" id="JBDODL010000839">
    <property type="protein sequence ID" value="MES1920744.1"/>
    <property type="molecule type" value="Genomic_DNA"/>
</dbReference>
<dbReference type="Proteomes" id="UP001439008">
    <property type="component" value="Unassembled WGS sequence"/>
</dbReference>
<gene>
    <name evidence="7" type="ORF">MHBO_002384</name>
</gene>
<dbReference type="CDD" id="cd00051">
    <property type="entry name" value="EFh"/>
    <property type="match status" value="1"/>
</dbReference>
<keyword evidence="5" id="KW-0206">Cytoskeleton</keyword>
<dbReference type="PROSITE" id="PS00018">
    <property type="entry name" value="EF_HAND_1"/>
    <property type="match status" value="4"/>
</dbReference>
<dbReference type="PANTHER" id="PTHR23048">
    <property type="entry name" value="MYOSIN LIGHT CHAIN 1, 3"/>
    <property type="match status" value="1"/>
</dbReference>
<comment type="similarity">
    <text evidence="2">Belongs to the centrin family.</text>
</comment>
<reference evidence="7 8" key="1">
    <citation type="journal article" date="2024" name="BMC Biol.">
        <title>Comparative genomics of Ascetosporea gives new insight into the evolutionary basis for animal parasitism in Rhizaria.</title>
        <authorList>
            <person name="Hiltunen Thoren M."/>
            <person name="Onut-Brannstrom I."/>
            <person name="Alfjorden A."/>
            <person name="Peckova H."/>
            <person name="Swords F."/>
            <person name="Hooper C."/>
            <person name="Holzer A.S."/>
            <person name="Bass D."/>
            <person name="Burki F."/>
        </authorList>
    </citation>
    <scope>NUCLEOTIDE SEQUENCE [LARGE SCALE GENOMIC DNA]</scope>
    <source>
        <strain evidence="7">20-A016</strain>
    </source>
</reference>
<keyword evidence="8" id="KW-1185">Reference proteome</keyword>
<evidence type="ECO:0000256" key="1">
    <source>
        <dbReference type="ARBA" id="ARBA00004245"/>
    </source>
</evidence>
<accession>A0ABV2AMR0</accession>
<dbReference type="PROSITE" id="PS50222">
    <property type="entry name" value="EF_HAND_2"/>
    <property type="match status" value="4"/>
</dbReference>
<sequence length="174" mass="20311">MESLKRIKRSSTKQKKKLDLSKIDPQILDDLREVFDLFDIDGNQSITYHEINRAFIALDDKQSIKKIRKMIKKVDKNKDGELNFEEFVELMHQNLEKYRKISDESEYKAVFGLLDKNGDGEISADELYRVMNSIGISLSYEEVNLAIKETDKDCNGTINYKEFRNMLIHGPKNV</sequence>
<evidence type="ECO:0000256" key="4">
    <source>
        <dbReference type="ARBA" id="ARBA00022837"/>
    </source>
</evidence>
<keyword evidence="3" id="KW-0677">Repeat</keyword>
<feature type="domain" description="EF-hand" evidence="6">
    <location>
        <begin position="138"/>
        <end position="173"/>
    </location>
</feature>
<dbReference type="Pfam" id="PF13499">
    <property type="entry name" value="EF-hand_7"/>
    <property type="match status" value="2"/>
</dbReference>
<keyword evidence="4" id="KW-0106">Calcium</keyword>
<dbReference type="InterPro" id="IPR002048">
    <property type="entry name" value="EF_hand_dom"/>
</dbReference>
<dbReference type="SUPFAM" id="SSF47473">
    <property type="entry name" value="EF-hand"/>
    <property type="match status" value="1"/>
</dbReference>
<comment type="caution">
    <text evidence="7">The sequence shown here is derived from an EMBL/GenBank/DDBJ whole genome shotgun (WGS) entry which is preliminary data.</text>
</comment>
<feature type="domain" description="EF-hand" evidence="6">
    <location>
        <begin position="62"/>
        <end position="97"/>
    </location>
</feature>